<keyword evidence="5 8" id="KW-0812">Transmembrane</keyword>
<feature type="transmembrane region" description="Helical" evidence="8">
    <location>
        <begin position="225"/>
        <end position="248"/>
    </location>
</feature>
<gene>
    <name evidence="10" type="ORF">D0T11_16605</name>
</gene>
<evidence type="ECO:0000256" key="8">
    <source>
        <dbReference type="SAM" id="Phobius"/>
    </source>
</evidence>
<organism evidence="10 11">
    <name type="scientific">Hymenobacter rubripertinctus</name>
    <dbReference type="NCBI Taxonomy" id="2029981"/>
    <lineage>
        <taxon>Bacteria</taxon>
        <taxon>Pseudomonadati</taxon>
        <taxon>Bacteroidota</taxon>
        <taxon>Cytophagia</taxon>
        <taxon>Cytophagales</taxon>
        <taxon>Hymenobacteraceae</taxon>
        <taxon>Hymenobacter</taxon>
    </lineage>
</organism>
<sequence length="371" mass="40730">MKAFLLFVRKEFYHIFRDRRTLLILFGMPVVLVTLFGFALTNEVKNADVAVLDFDKGPHARQVQARLLSSDYFGLRHYLGSYREVEAAFRQGDIKLAVVFPAGFSHELDHLGHAQVQLVADASDQNTATSLVSYATSIVRDYARQELPPPAPGTAGPHVEAVARLYFNPSLEAAYTFVPGTMALILLLVSAMLTSITIAREKETGTMEVLLVSPMRQLPFILGKIVPYFLLSFGNALVILALGVWGLGMPMRGSLGLLLLETLLYTFVALALGVFISTRSSTQQGAMLFSILSLLLPTVMLSGFLFPLESMPPPMQAVSRLIPARYYIDILKGIMIKGLGLRELWPETAALLALAAGLLLLAFRSLKSRLA</sequence>
<comment type="caution">
    <text evidence="10">The sequence shown here is derived from an EMBL/GenBank/DDBJ whole genome shotgun (WGS) entry which is preliminary data.</text>
</comment>
<keyword evidence="7 8" id="KW-0472">Membrane</keyword>
<feature type="transmembrane region" description="Helical" evidence="8">
    <location>
        <begin position="344"/>
        <end position="363"/>
    </location>
</feature>
<evidence type="ECO:0000313" key="11">
    <source>
        <dbReference type="Proteomes" id="UP000284250"/>
    </source>
</evidence>
<dbReference type="InterPro" id="IPR047817">
    <property type="entry name" value="ABC2_TM_bact-type"/>
</dbReference>
<accession>A0A418QQN1</accession>
<keyword evidence="3" id="KW-0813">Transport</keyword>
<evidence type="ECO:0000256" key="5">
    <source>
        <dbReference type="ARBA" id="ARBA00022692"/>
    </source>
</evidence>
<dbReference type="PROSITE" id="PS51012">
    <property type="entry name" value="ABC_TM2"/>
    <property type="match status" value="1"/>
</dbReference>
<dbReference type="OrthoDB" id="9808686at2"/>
<dbReference type="GO" id="GO:0005886">
    <property type="term" value="C:plasma membrane"/>
    <property type="evidence" value="ECO:0007669"/>
    <property type="project" value="UniProtKB-SubCell"/>
</dbReference>
<evidence type="ECO:0000256" key="7">
    <source>
        <dbReference type="ARBA" id="ARBA00023136"/>
    </source>
</evidence>
<dbReference type="RefSeq" id="WP_119656922.1">
    <property type="nucleotide sequence ID" value="NZ_JBHUOI010000011.1"/>
</dbReference>
<evidence type="ECO:0000256" key="1">
    <source>
        <dbReference type="ARBA" id="ARBA00004651"/>
    </source>
</evidence>
<proteinExistence type="inferred from homology"/>
<dbReference type="InterPro" id="IPR051449">
    <property type="entry name" value="ABC-2_transporter_component"/>
</dbReference>
<dbReference type="GO" id="GO:0140359">
    <property type="term" value="F:ABC-type transporter activity"/>
    <property type="evidence" value="ECO:0007669"/>
    <property type="project" value="InterPro"/>
</dbReference>
<dbReference type="InterPro" id="IPR013525">
    <property type="entry name" value="ABC2_TM"/>
</dbReference>
<evidence type="ECO:0000256" key="6">
    <source>
        <dbReference type="ARBA" id="ARBA00022989"/>
    </source>
</evidence>
<keyword evidence="11" id="KW-1185">Reference proteome</keyword>
<name>A0A418QQN1_9BACT</name>
<dbReference type="Proteomes" id="UP000284250">
    <property type="component" value="Unassembled WGS sequence"/>
</dbReference>
<feature type="transmembrane region" description="Helical" evidence="8">
    <location>
        <begin position="288"/>
        <end position="306"/>
    </location>
</feature>
<dbReference type="Gene3D" id="3.40.1710.10">
    <property type="entry name" value="abc type-2 transporter like domain"/>
    <property type="match status" value="1"/>
</dbReference>
<keyword evidence="6 8" id="KW-1133">Transmembrane helix</keyword>
<feature type="transmembrane region" description="Helical" evidence="8">
    <location>
        <begin position="173"/>
        <end position="193"/>
    </location>
</feature>
<dbReference type="PANTHER" id="PTHR30294:SF29">
    <property type="entry name" value="MULTIDRUG ABC TRANSPORTER PERMEASE YBHS-RELATED"/>
    <property type="match status" value="1"/>
</dbReference>
<dbReference type="PANTHER" id="PTHR30294">
    <property type="entry name" value="MEMBRANE COMPONENT OF ABC TRANSPORTER YHHJ-RELATED"/>
    <property type="match status" value="1"/>
</dbReference>
<protein>
    <submittedName>
        <fullName evidence="10">ABC transporter permease</fullName>
    </submittedName>
</protein>
<feature type="domain" description="ABC transmembrane type-2" evidence="9">
    <location>
        <begin position="132"/>
        <end position="369"/>
    </location>
</feature>
<dbReference type="EMBL" id="QYCN01000029">
    <property type="protein sequence ID" value="RIY07555.1"/>
    <property type="molecule type" value="Genomic_DNA"/>
</dbReference>
<evidence type="ECO:0000313" key="10">
    <source>
        <dbReference type="EMBL" id="RIY07555.1"/>
    </source>
</evidence>
<reference evidence="10 11" key="1">
    <citation type="submission" date="2019-01" db="EMBL/GenBank/DDBJ databases">
        <title>Hymenobacter humicola sp. nov., isolated from soils in Antarctica.</title>
        <authorList>
            <person name="Sedlacek I."/>
            <person name="Holochova P."/>
            <person name="Kralova S."/>
            <person name="Pantucek R."/>
            <person name="Stankova E."/>
            <person name="Vrbovska V."/>
            <person name="Kristofova L."/>
            <person name="Svec P."/>
            <person name="Busse H.-J."/>
        </authorList>
    </citation>
    <scope>NUCLEOTIDE SEQUENCE [LARGE SCALE GENOMIC DNA]</scope>
    <source>
        <strain evidence="10 11">CCM 8852</strain>
    </source>
</reference>
<evidence type="ECO:0000256" key="3">
    <source>
        <dbReference type="ARBA" id="ARBA00022448"/>
    </source>
</evidence>
<comment type="similarity">
    <text evidence="2">Belongs to the ABC-2 integral membrane protein family.</text>
</comment>
<evidence type="ECO:0000256" key="2">
    <source>
        <dbReference type="ARBA" id="ARBA00007783"/>
    </source>
</evidence>
<dbReference type="Pfam" id="PF12698">
    <property type="entry name" value="ABC2_membrane_3"/>
    <property type="match status" value="1"/>
</dbReference>
<feature type="transmembrane region" description="Helical" evidence="8">
    <location>
        <begin position="254"/>
        <end position="276"/>
    </location>
</feature>
<keyword evidence="4" id="KW-1003">Cell membrane</keyword>
<comment type="subcellular location">
    <subcellularLocation>
        <location evidence="1">Cell membrane</location>
        <topology evidence="1">Multi-pass membrane protein</topology>
    </subcellularLocation>
</comment>
<feature type="transmembrane region" description="Helical" evidence="8">
    <location>
        <begin position="21"/>
        <end position="40"/>
    </location>
</feature>
<evidence type="ECO:0000259" key="9">
    <source>
        <dbReference type="PROSITE" id="PS51012"/>
    </source>
</evidence>
<evidence type="ECO:0000256" key="4">
    <source>
        <dbReference type="ARBA" id="ARBA00022475"/>
    </source>
</evidence>
<dbReference type="AlphaFoldDB" id="A0A418QQN1"/>